<dbReference type="Gene3D" id="1.25.40.10">
    <property type="entry name" value="Tetratricopeptide repeat domain"/>
    <property type="match status" value="1"/>
</dbReference>
<dbReference type="Proteomes" id="UP000298218">
    <property type="component" value="Unassembled WGS sequence"/>
</dbReference>
<dbReference type="OrthoDB" id="5509004at2"/>
<dbReference type="SMART" id="SM01043">
    <property type="entry name" value="BTAD"/>
    <property type="match status" value="1"/>
</dbReference>
<dbReference type="InterPro" id="IPR051677">
    <property type="entry name" value="AfsR-DnrI-RedD_regulator"/>
</dbReference>
<dbReference type="SUPFAM" id="SSF48452">
    <property type="entry name" value="TPR-like"/>
    <property type="match status" value="1"/>
</dbReference>
<feature type="domain" description="Bacterial transcriptional activator" evidence="1">
    <location>
        <begin position="95"/>
        <end position="229"/>
    </location>
</feature>
<keyword evidence="3" id="KW-1185">Reference proteome</keyword>
<dbReference type="RefSeq" id="WP_134171712.1">
    <property type="nucleotide sequence ID" value="NZ_SODI01000001.1"/>
</dbReference>
<organism evidence="2 3">
    <name type="scientific">Cryobacterium psychrophilum</name>
    <dbReference type="NCBI Taxonomy" id="41988"/>
    <lineage>
        <taxon>Bacteria</taxon>
        <taxon>Bacillati</taxon>
        <taxon>Actinomycetota</taxon>
        <taxon>Actinomycetes</taxon>
        <taxon>Micrococcales</taxon>
        <taxon>Microbacteriaceae</taxon>
        <taxon>Cryobacterium</taxon>
    </lineage>
</organism>
<reference evidence="2 3" key="1">
    <citation type="submission" date="2019-03" db="EMBL/GenBank/DDBJ databases">
        <title>Genomics of glacier-inhabiting Cryobacterium strains.</title>
        <authorList>
            <person name="Liu Q."/>
            <person name="Xin Y.-H."/>
        </authorList>
    </citation>
    <scope>NUCLEOTIDE SEQUENCE [LARGE SCALE GENOMIC DNA]</scope>
    <source>
        <strain evidence="2 3">CGMCC 1.4292</strain>
    </source>
</reference>
<comment type="caution">
    <text evidence="2">The sequence shown here is derived from an EMBL/GenBank/DDBJ whole genome shotgun (WGS) entry which is preliminary data.</text>
</comment>
<evidence type="ECO:0000313" key="3">
    <source>
        <dbReference type="Proteomes" id="UP000298218"/>
    </source>
</evidence>
<dbReference type="Pfam" id="PF03704">
    <property type="entry name" value="BTAD"/>
    <property type="match status" value="1"/>
</dbReference>
<dbReference type="InterPro" id="IPR005158">
    <property type="entry name" value="BTAD"/>
</dbReference>
<accession>A0A4Y8KV50</accession>
<dbReference type="PANTHER" id="PTHR35807">
    <property type="entry name" value="TRANSCRIPTIONAL REGULATOR REDD-RELATED"/>
    <property type="match status" value="1"/>
</dbReference>
<evidence type="ECO:0000259" key="1">
    <source>
        <dbReference type="SMART" id="SM01043"/>
    </source>
</evidence>
<protein>
    <submittedName>
        <fullName evidence="2">Transcriptional regulator</fullName>
    </submittedName>
</protein>
<dbReference type="AlphaFoldDB" id="A0A4Y8KV50"/>
<sequence length="240" mass="26691">MPILVPRWELTLLGCWQLKQNDQPVDVGARQKRVITAIALLGIRPRHFIATLLWPDGSEAQAAGNLRASIFRISHELPFLMRTTEPLQLGNQVAVDVHQLRRMIGAVIDSGEPGVPSATIELLRTTELLPGWYEDWVVCEQELLQHERVDALEILARRYLARGDPSHAIVAARSAASIEPLRESLQLLLVRGHLAADNRPSALSAYRDFCVRLRRELGVAPSPRFAALLKSELAGTVRAT</sequence>
<evidence type="ECO:0000313" key="2">
    <source>
        <dbReference type="EMBL" id="TFD82327.1"/>
    </source>
</evidence>
<proteinExistence type="predicted"/>
<name>A0A4Y8KV50_9MICO</name>
<gene>
    <name evidence="2" type="ORF">E3T53_00145</name>
</gene>
<dbReference type="InterPro" id="IPR011990">
    <property type="entry name" value="TPR-like_helical_dom_sf"/>
</dbReference>
<dbReference type="EMBL" id="SOHQ01000001">
    <property type="protein sequence ID" value="TFD82327.1"/>
    <property type="molecule type" value="Genomic_DNA"/>
</dbReference>